<name>A0ABP5AYE0_9ACTN</name>
<dbReference type="PANTHER" id="PTHR43792">
    <property type="entry name" value="GNAT FAMILY, PUTATIVE (AFU_ORTHOLOGUE AFUA_3G00765)-RELATED-RELATED"/>
    <property type="match status" value="1"/>
</dbReference>
<dbReference type="InterPro" id="IPR051531">
    <property type="entry name" value="N-acetyltransferase"/>
</dbReference>
<dbReference type="InterPro" id="IPR016181">
    <property type="entry name" value="Acyl_CoA_acyltransferase"/>
</dbReference>
<reference evidence="3" key="1">
    <citation type="journal article" date="2019" name="Int. J. Syst. Evol. Microbiol.">
        <title>The Global Catalogue of Microorganisms (GCM) 10K type strain sequencing project: providing services to taxonomists for standard genome sequencing and annotation.</title>
        <authorList>
            <consortium name="The Broad Institute Genomics Platform"/>
            <consortium name="The Broad Institute Genome Sequencing Center for Infectious Disease"/>
            <person name="Wu L."/>
            <person name="Ma J."/>
        </authorList>
    </citation>
    <scope>NUCLEOTIDE SEQUENCE [LARGE SCALE GENOMIC DNA]</scope>
    <source>
        <strain evidence="3">JCM 14046</strain>
    </source>
</reference>
<protein>
    <recommendedName>
        <fullName evidence="1">N-acetyltransferase domain-containing protein</fullName>
    </recommendedName>
</protein>
<dbReference type="EMBL" id="BAAAMY010000007">
    <property type="protein sequence ID" value="GAA1925616.1"/>
    <property type="molecule type" value="Genomic_DNA"/>
</dbReference>
<dbReference type="Proteomes" id="UP001501612">
    <property type="component" value="Unassembled WGS sequence"/>
</dbReference>
<organism evidence="2 3">
    <name type="scientific">Nocardioides lentus</name>
    <dbReference type="NCBI Taxonomy" id="338077"/>
    <lineage>
        <taxon>Bacteria</taxon>
        <taxon>Bacillati</taxon>
        <taxon>Actinomycetota</taxon>
        <taxon>Actinomycetes</taxon>
        <taxon>Propionibacteriales</taxon>
        <taxon>Nocardioidaceae</taxon>
        <taxon>Nocardioides</taxon>
    </lineage>
</organism>
<sequence length="201" mass="21692">MPHHDAPTTWRHTRTARLLLDAHGPGDLPAVHALHADPAVWGHFPSGRHTTLEQTVATVAGDEERWAGDGLAPWSVRLAEAGPGSPVVGRAGCSVRRTDEGPLPWWNLYYRLSPAVQGRGLATEVGRHAMTAAAAVAPDRPVLAFLVEHNVASRRTAEGLGLRLVHRGPDTGNPDPDAVRLVYLDRVPTAEVTAALRRLWV</sequence>
<comment type="caution">
    <text evidence="2">The sequence shown here is derived from an EMBL/GenBank/DDBJ whole genome shotgun (WGS) entry which is preliminary data.</text>
</comment>
<proteinExistence type="predicted"/>
<keyword evidence="3" id="KW-1185">Reference proteome</keyword>
<accession>A0ABP5AYE0</accession>
<dbReference type="Pfam" id="PF13302">
    <property type="entry name" value="Acetyltransf_3"/>
    <property type="match status" value="1"/>
</dbReference>
<evidence type="ECO:0000313" key="2">
    <source>
        <dbReference type="EMBL" id="GAA1925616.1"/>
    </source>
</evidence>
<evidence type="ECO:0000259" key="1">
    <source>
        <dbReference type="Pfam" id="PF13302"/>
    </source>
</evidence>
<gene>
    <name evidence="2" type="ORF">GCM10009737_29210</name>
</gene>
<dbReference type="SUPFAM" id="SSF55729">
    <property type="entry name" value="Acyl-CoA N-acyltransferases (Nat)"/>
    <property type="match status" value="1"/>
</dbReference>
<dbReference type="RefSeq" id="WP_344008308.1">
    <property type="nucleotide sequence ID" value="NZ_BAAAMY010000007.1"/>
</dbReference>
<feature type="domain" description="N-acetyltransferase" evidence="1">
    <location>
        <begin position="17"/>
        <end position="163"/>
    </location>
</feature>
<dbReference type="InterPro" id="IPR000182">
    <property type="entry name" value="GNAT_dom"/>
</dbReference>
<dbReference type="PANTHER" id="PTHR43792:SF1">
    <property type="entry name" value="N-ACETYLTRANSFERASE DOMAIN-CONTAINING PROTEIN"/>
    <property type="match status" value="1"/>
</dbReference>
<dbReference type="Gene3D" id="3.40.630.30">
    <property type="match status" value="1"/>
</dbReference>
<evidence type="ECO:0000313" key="3">
    <source>
        <dbReference type="Proteomes" id="UP001501612"/>
    </source>
</evidence>